<dbReference type="OrthoDB" id="7823345at2759"/>
<sequence>MDLFIRKELTLNSSTDLEDVAPNCLKLLVWLRSCQEEMRSQNRRLRLTQSLIETMLKALVYLFECYARFGVPLADRVDSHLFFEQCSTSDGRRQYIRDLCKGIVNTRKGELLAPLLHFIQKPLSEVQPDWGVIRELDWSEIRQTEPVSLADIVHPDLQQMRCLVKRICRLPSLESIQTALHRSMELIGFPVWLHLYQEPRENSLHSDCLLLSHMISDILVEGKSPVCSSFLHHIFDFVAKPANEIRFFACLDHVRLAGCLITFLTSYWKLYLPHLDLEEMEMAPNGPAIDTKFPIDDATFVTHLMLGNRSPCRYKFHQQLVTTLPPATTRQMKQLLSKAAFVYS</sequence>
<dbReference type="Proteomes" id="UP000007801">
    <property type="component" value="Unassembled WGS sequence"/>
</dbReference>
<dbReference type="GeneID" id="6504594"/>
<dbReference type="AlphaFoldDB" id="B3MZ07"/>
<keyword evidence="2" id="KW-1185">Reference proteome</keyword>
<organism evidence="1 2">
    <name type="scientific">Drosophila ananassae</name>
    <name type="common">Fruit fly</name>
    <dbReference type="NCBI Taxonomy" id="7217"/>
    <lineage>
        <taxon>Eukaryota</taxon>
        <taxon>Metazoa</taxon>
        <taxon>Ecdysozoa</taxon>
        <taxon>Arthropoda</taxon>
        <taxon>Hexapoda</taxon>
        <taxon>Insecta</taxon>
        <taxon>Pterygota</taxon>
        <taxon>Neoptera</taxon>
        <taxon>Endopterygota</taxon>
        <taxon>Diptera</taxon>
        <taxon>Brachycera</taxon>
        <taxon>Muscomorpha</taxon>
        <taxon>Ephydroidea</taxon>
        <taxon>Drosophilidae</taxon>
        <taxon>Drosophila</taxon>
        <taxon>Sophophora</taxon>
    </lineage>
</organism>
<proteinExistence type="predicted"/>
<evidence type="ECO:0000313" key="1">
    <source>
        <dbReference type="EMBL" id="EDV32851.1"/>
    </source>
</evidence>
<protein>
    <submittedName>
        <fullName evidence="1">Uncharacterized protein</fullName>
    </submittedName>
</protein>
<evidence type="ECO:0000313" key="2">
    <source>
        <dbReference type="Proteomes" id="UP000007801"/>
    </source>
</evidence>
<reference evidence="1 2" key="1">
    <citation type="journal article" date="2007" name="Nature">
        <title>Evolution of genes and genomes on the Drosophila phylogeny.</title>
        <authorList>
            <consortium name="Drosophila 12 Genomes Consortium"/>
            <person name="Clark A.G."/>
            <person name="Eisen M.B."/>
            <person name="Smith D.R."/>
            <person name="Bergman C.M."/>
            <person name="Oliver B."/>
            <person name="Markow T.A."/>
            <person name="Kaufman T.C."/>
            <person name="Kellis M."/>
            <person name="Gelbart W."/>
            <person name="Iyer V.N."/>
            <person name="Pollard D.A."/>
            <person name="Sackton T.B."/>
            <person name="Larracuente A.M."/>
            <person name="Singh N.D."/>
            <person name="Abad J.P."/>
            <person name="Abt D.N."/>
            <person name="Adryan B."/>
            <person name="Aguade M."/>
            <person name="Akashi H."/>
            <person name="Anderson W.W."/>
            <person name="Aquadro C.F."/>
            <person name="Ardell D.H."/>
            <person name="Arguello R."/>
            <person name="Artieri C.G."/>
            <person name="Barbash D.A."/>
            <person name="Barker D."/>
            <person name="Barsanti P."/>
            <person name="Batterham P."/>
            <person name="Batzoglou S."/>
            <person name="Begun D."/>
            <person name="Bhutkar A."/>
            <person name="Blanco E."/>
            <person name="Bosak S.A."/>
            <person name="Bradley R.K."/>
            <person name="Brand A.D."/>
            <person name="Brent M.R."/>
            <person name="Brooks A.N."/>
            <person name="Brown R.H."/>
            <person name="Butlin R.K."/>
            <person name="Caggese C."/>
            <person name="Calvi B.R."/>
            <person name="Bernardo de Carvalho A."/>
            <person name="Caspi A."/>
            <person name="Castrezana S."/>
            <person name="Celniker S.E."/>
            <person name="Chang J.L."/>
            <person name="Chapple C."/>
            <person name="Chatterji S."/>
            <person name="Chinwalla A."/>
            <person name="Civetta A."/>
            <person name="Clifton S.W."/>
            <person name="Comeron J.M."/>
            <person name="Costello J.C."/>
            <person name="Coyne J.A."/>
            <person name="Daub J."/>
            <person name="David R.G."/>
            <person name="Delcher A.L."/>
            <person name="Delehaunty K."/>
            <person name="Do C.B."/>
            <person name="Ebling H."/>
            <person name="Edwards K."/>
            <person name="Eickbush T."/>
            <person name="Evans J.D."/>
            <person name="Filipski A."/>
            <person name="Findeiss S."/>
            <person name="Freyhult E."/>
            <person name="Fulton L."/>
            <person name="Fulton R."/>
            <person name="Garcia A.C."/>
            <person name="Gardiner A."/>
            <person name="Garfield D.A."/>
            <person name="Garvin B.E."/>
            <person name="Gibson G."/>
            <person name="Gilbert D."/>
            <person name="Gnerre S."/>
            <person name="Godfrey J."/>
            <person name="Good R."/>
            <person name="Gotea V."/>
            <person name="Gravely B."/>
            <person name="Greenberg A.J."/>
            <person name="Griffiths-Jones S."/>
            <person name="Gross S."/>
            <person name="Guigo R."/>
            <person name="Gustafson E.A."/>
            <person name="Haerty W."/>
            <person name="Hahn M.W."/>
            <person name="Halligan D.L."/>
            <person name="Halpern A.L."/>
            <person name="Halter G.M."/>
            <person name="Han M.V."/>
            <person name="Heger A."/>
            <person name="Hillier L."/>
            <person name="Hinrichs A.S."/>
            <person name="Holmes I."/>
            <person name="Hoskins R.A."/>
            <person name="Hubisz M.J."/>
            <person name="Hultmark D."/>
            <person name="Huntley M.A."/>
            <person name="Jaffe D.B."/>
            <person name="Jagadeeshan S."/>
            <person name="Jeck W.R."/>
            <person name="Johnson J."/>
            <person name="Jones C.D."/>
            <person name="Jordan W.C."/>
            <person name="Karpen G.H."/>
            <person name="Kataoka E."/>
            <person name="Keightley P.D."/>
            <person name="Kheradpour P."/>
            <person name="Kirkness E.F."/>
            <person name="Koerich L.B."/>
            <person name="Kristiansen K."/>
            <person name="Kudrna D."/>
            <person name="Kulathinal R.J."/>
            <person name="Kumar S."/>
            <person name="Kwok R."/>
            <person name="Lander E."/>
            <person name="Langley C.H."/>
            <person name="Lapoint R."/>
            <person name="Lazzaro B.P."/>
            <person name="Lee S.J."/>
            <person name="Levesque L."/>
            <person name="Li R."/>
            <person name="Lin C.F."/>
            <person name="Lin M.F."/>
            <person name="Lindblad-Toh K."/>
            <person name="Llopart A."/>
            <person name="Long M."/>
            <person name="Low L."/>
            <person name="Lozovsky E."/>
            <person name="Lu J."/>
            <person name="Luo M."/>
            <person name="Machado C.A."/>
            <person name="Makalowski W."/>
            <person name="Marzo M."/>
            <person name="Matsuda M."/>
            <person name="Matzkin L."/>
            <person name="McAllister B."/>
            <person name="McBride C.S."/>
            <person name="McKernan B."/>
            <person name="McKernan K."/>
            <person name="Mendez-Lago M."/>
            <person name="Minx P."/>
            <person name="Mollenhauer M.U."/>
            <person name="Montooth K."/>
            <person name="Mount S.M."/>
            <person name="Mu X."/>
            <person name="Myers E."/>
            <person name="Negre B."/>
            <person name="Newfeld S."/>
            <person name="Nielsen R."/>
            <person name="Noor M.A."/>
            <person name="O'Grady P."/>
            <person name="Pachter L."/>
            <person name="Papaceit M."/>
            <person name="Parisi M.J."/>
            <person name="Parisi M."/>
            <person name="Parts L."/>
            <person name="Pedersen J.S."/>
            <person name="Pesole G."/>
            <person name="Phillippy A.M."/>
            <person name="Ponting C.P."/>
            <person name="Pop M."/>
            <person name="Porcelli D."/>
            <person name="Powell J.R."/>
            <person name="Prohaska S."/>
            <person name="Pruitt K."/>
            <person name="Puig M."/>
            <person name="Quesneville H."/>
            <person name="Ram K.R."/>
            <person name="Rand D."/>
            <person name="Rasmussen M.D."/>
            <person name="Reed L.K."/>
            <person name="Reenan R."/>
            <person name="Reily A."/>
            <person name="Remington K.A."/>
            <person name="Rieger T.T."/>
            <person name="Ritchie M.G."/>
            <person name="Robin C."/>
            <person name="Rogers Y.H."/>
            <person name="Rohde C."/>
            <person name="Rozas J."/>
            <person name="Rubenfield M.J."/>
            <person name="Ruiz A."/>
            <person name="Russo S."/>
            <person name="Salzberg S.L."/>
            <person name="Sanchez-Gracia A."/>
            <person name="Saranga D.J."/>
            <person name="Sato H."/>
            <person name="Schaeffer S.W."/>
            <person name="Schatz M.C."/>
            <person name="Schlenke T."/>
            <person name="Schwartz R."/>
            <person name="Segarra C."/>
            <person name="Singh R.S."/>
            <person name="Sirot L."/>
            <person name="Sirota M."/>
            <person name="Sisneros N.B."/>
            <person name="Smith C.D."/>
            <person name="Smith T.F."/>
            <person name="Spieth J."/>
            <person name="Stage D.E."/>
            <person name="Stark A."/>
            <person name="Stephan W."/>
            <person name="Strausberg R.L."/>
            <person name="Strempel S."/>
            <person name="Sturgill D."/>
            <person name="Sutton G."/>
            <person name="Sutton G.G."/>
            <person name="Tao W."/>
            <person name="Teichmann S."/>
            <person name="Tobari Y.N."/>
            <person name="Tomimura Y."/>
            <person name="Tsolas J.M."/>
            <person name="Valente V.L."/>
            <person name="Venter E."/>
            <person name="Venter J.C."/>
            <person name="Vicario S."/>
            <person name="Vieira F.G."/>
            <person name="Vilella A.J."/>
            <person name="Villasante A."/>
            <person name="Walenz B."/>
            <person name="Wang J."/>
            <person name="Wasserman M."/>
            <person name="Watts T."/>
            <person name="Wilson D."/>
            <person name="Wilson R.K."/>
            <person name="Wing R.A."/>
            <person name="Wolfner M.F."/>
            <person name="Wong A."/>
            <person name="Wong G.K."/>
            <person name="Wu C.I."/>
            <person name="Wu G."/>
            <person name="Yamamoto D."/>
            <person name="Yang H.P."/>
            <person name="Yang S.P."/>
            <person name="Yorke J.A."/>
            <person name="Yoshida K."/>
            <person name="Zdobnov E."/>
            <person name="Zhang P."/>
            <person name="Zhang Y."/>
            <person name="Zimin A.V."/>
            <person name="Baldwin J."/>
            <person name="Abdouelleil A."/>
            <person name="Abdulkadir J."/>
            <person name="Abebe A."/>
            <person name="Abera B."/>
            <person name="Abreu J."/>
            <person name="Acer S.C."/>
            <person name="Aftuck L."/>
            <person name="Alexander A."/>
            <person name="An P."/>
            <person name="Anderson E."/>
            <person name="Anderson S."/>
            <person name="Arachi H."/>
            <person name="Azer M."/>
            <person name="Bachantsang P."/>
            <person name="Barry A."/>
            <person name="Bayul T."/>
            <person name="Berlin A."/>
            <person name="Bessette D."/>
            <person name="Bloom T."/>
            <person name="Blye J."/>
            <person name="Boguslavskiy L."/>
            <person name="Bonnet C."/>
            <person name="Boukhgalter B."/>
            <person name="Bourzgui I."/>
            <person name="Brown A."/>
            <person name="Cahill P."/>
            <person name="Channer S."/>
            <person name="Cheshatsang Y."/>
            <person name="Chuda L."/>
            <person name="Citroen M."/>
            <person name="Collymore A."/>
            <person name="Cooke P."/>
            <person name="Costello M."/>
            <person name="D'Aco K."/>
            <person name="Daza R."/>
            <person name="De Haan G."/>
            <person name="DeGray S."/>
            <person name="DeMaso C."/>
            <person name="Dhargay N."/>
            <person name="Dooley K."/>
            <person name="Dooley E."/>
            <person name="Doricent M."/>
            <person name="Dorje P."/>
            <person name="Dorjee K."/>
            <person name="Dupes A."/>
            <person name="Elong R."/>
            <person name="Falk J."/>
            <person name="Farina A."/>
            <person name="Faro S."/>
            <person name="Ferguson D."/>
            <person name="Fisher S."/>
            <person name="Foley C.D."/>
            <person name="Franke A."/>
            <person name="Friedrich D."/>
            <person name="Gadbois L."/>
            <person name="Gearin G."/>
            <person name="Gearin C.R."/>
            <person name="Giannoukos G."/>
            <person name="Goode T."/>
            <person name="Graham J."/>
            <person name="Grandbois E."/>
            <person name="Grewal S."/>
            <person name="Gyaltsen K."/>
            <person name="Hafez N."/>
            <person name="Hagos B."/>
            <person name="Hall J."/>
            <person name="Henson C."/>
            <person name="Hollinger A."/>
            <person name="Honan T."/>
            <person name="Huard M.D."/>
            <person name="Hughes L."/>
            <person name="Hurhula B."/>
            <person name="Husby M.E."/>
            <person name="Kamat A."/>
            <person name="Kanga B."/>
            <person name="Kashin S."/>
            <person name="Khazanovich D."/>
            <person name="Kisner P."/>
            <person name="Lance K."/>
            <person name="Lara M."/>
            <person name="Lee W."/>
            <person name="Lennon N."/>
            <person name="Letendre F."/>
            <person name="LeVine R."/>
            <person name="Lipovsky A."/>
            <person name="Liu X."/>
            <person name="Liu J."/>
            <person name="Liu S."/>
            <person name="Lokyitsang T."/>
            <person name="Lokyitsang Y."/>
            <person name="Lubonja R."/>
            <person name="Lui A."/>
            <person name="MacDonald P."/>
            <person name="Magnisalis V."/>
            <person name="Maru K."/>
            <person name="Matthews C."/>
            <person name="McCusker W."/>
            <person name="McDonough S."/>
            <person name="Mehta T."/>
            <person name="Meldrim J."/>
            <person name="Meneus L."/>
            <person name="Mihai O."/>
            <person name="Mihalev A."/>
            <person name="Mihova T."/>
            <person name="Mittelman R."/>
            <person name="Mlenga V."/>
            <person name="Montmayeur A."/>
            <person name="Mulrain L."/>
            <person name="Navidi A."/>
            <person name="Naylor J."/>
            <person name="Negash T."/>
            <person name="Nguyen T."/>
            <person name="Nguyen N."/>
            <person name="Nicol R."/>
            <person name="Norbu C."/>
            <person name="Norbu N."/>
            <person name="Novod N."/>
            <person name="O'Neill B."/>
            <person name="Osman S."/>
            <person name="Markiewicz E."/>
            <person name="Oyono O.L."/>
            <person name="Patti C."/>
            <person name="Phunkhang P."/>
            <person name="Pierre F."/>
            <person name="Priest M."/>
            <person name="Raghuraman S."/>
            <person name="Rege F."/>
            <person name="Reyes R."/>
            <person name="Rise C."/>
            <person name="Rogov P."/>
            <person name="Ross K."/>
            <person name="Ryan E."/>
            <person name="Settipalli S."/>
            <person name="Shea T."/>
            <person name="Sherpa N."/>
            <person name="Shi L."/>
            <person name="Shih D."/>
            <person name="Sparrow T."/>
            <person name="Spaulding J."/>
            <person name="Stalker J."/>
            <person name="Stange-Thomann N."/>
            <person name="Stavropoulos S."/>
            <person name="Stone C."/>
            <person name="Strader C."/>
            <person name="Tesfaye S."/>
            <person name="Thomson T."/>
            <person name="Thoulutsang Y."/>
            <person name="Thoulutsang D."/>
            <person name="Topham K."/>
            <person name="Topping I."/>
            <person name="Tsamla T."/>
            <person name="Vassiliev H."/>
            <person name="Vo A."/>
            <person name="Wangchuk T."/>
            <person name="Wangdi T."/>
            <person name="Weiand M."/>
            <person name="Wilkinson J."/>
            <person name="Wilson A."/>
            <person name="Yadav S."/>
            <person name="Young G."/>
            <person name="Yu Q."/>
            <person name="Zembek L."/>
            <person name="Zhong D."/>
            <person name="Zimmer A."/>
            <person name="Zwirko Z."/>
            <person name="Jaffe D.B."/>
            <person name="Alvarez P."/>
            <person name="Brockman W."/>
            <person name="Butler J."/>
            <person name="Chin C."/>
            <person name="Gnerre S."/>
            <person name="Grabherr M."/>
            <person name="Kleber M."/>
            <person name="Mauceli E."/>
            <person name="MacCallum I."/>
        </authorList>
    </citation>
    <scope>NUCLEOTIDE SEQUENCE [LARGE SCALE GENOMIC DNA]</scope>
    <source>
        <strain evidence="2">Tucson 14024-0371.13</strain>
    </source>
</reference>
<dbReference type="EMBL" id="CH902632">
    <property type="protein sequence ID" value="EDV32851.1"/>
    <property type="molecule type" value="Genomic_DNA"/>
</dbReference>
<dbReference type="OMA" id="PDLQQMR"/>
<gene>
    <name evidence="1" type="primary">Dana\GF21924</name>
    <name evidence="1" type="synonym">dana_GLEANR_5925</name>
    <name evidence="1" type="ORF">GF21924</name>
</gene>
<name>B3MZ07_DROAN</name>
<dbReference type="HOGENOM" id="CLU_804794_0_0_1"/>
<dbReference type="eggNOG" id="ENOG502TB87">
    <property type="taxonomic scope" value="Eukaryota"/>
</dbReference>
<dbReference type="KEGG" id="dan:6504594"/>
<dbReference type="PhylomeDB" id="B3MZ07"/>
<dbReference type="InParanoid" id="B3MZ07"/>
<accession>B3MZ07</accession>